<organism evidence="2">
    <name type="scientific">marine metagenome</name>
    <dbReference type="NCBI Taxonomy" id="408172"/>
    <lineage>
        <taxon>unclassified sequences</taxon>
        <taxon>metagenomes</taxon>
        <taxon>ecological metagenomes</taxon>
    </lineage>
</organism>
<dbReference type="Pfam" id="PF00404">
    <property type="entry name" value="Dockerin_1"/>
    <property type="match status" value="1"/>
</dbReference>
<dbReference type="CDD" id="cd14256">
    <property type="entry name" value="Dockerin_I"/>
    <property type="match status" value="1"/>
</dbReference>
<evidence type="ECO:0000259" key="1">
    <source>
        <dbReference type="PROSITE" id="PS51766"/>
    </source>
</evidence>
<dbReference type="Gene3D" id="2.60.120.200">
    <property type="match status" value="1"/>
</dbReference>
<dbReference type="GO" id="GO:0000272">
    <property type="term" value="P:polysaccharide catabolic process"/>
    <property type="evidence" value="ECO:0007669"/>
    <property type="project" value="InterPro"/>
</dbReference>
<accession>A0A382UVA0</accession>
<protein>
    <recommendedName>
        <fullName evidence="1">Dockerin domain-containing protein</fullName>
    </recommendedName>
</protein>
<proteinExistence type="predicted"/>
<dbReference type="GO" id="GO:0004553">
    <property type="term" value="F:hydrolase activity, hydrolyzing O-glycosyl compounds"/>
    <property type="evidence" value="ECO:0007669"/>
    <property type="project" value="InterPro"/>
</dbReference>
<dbReference type="Gene3D" id="1.10.1330.10">
    <property type="entry name" value="Dockerin domain"/>
    <property type="match status" value="1"/>
</dbReference>
<feature type="domain" description="Dockerin" evidence="1">
    <location>
        <begin position="212"/>
        <end position="277"/>
    </location>
</feature>
<dbReference type="SUPFAM" id="SSF63446">
    <property type="entry name" value="Type I dockerin domain"/>
    <property type="match status" value="1"/>
</dbReference>
<dbReference type="InterPro" id="IPR002105">
    <property type="entry name" value="Dockerin_1_rpt"/>
</dbReference>
<dbReference type="PROSITE" id="PS51766">
    <property type="entry name" value="DOCKERIN"/>
    <property type="match status" value="1"/>
</dbReference>
<sequence length="277" mass="30311">EDNYDHVTSIELIIGHAVLLASYNFEETDDGWTVGDVDDDATAGIWEPAIPVATFFDGNQAQPGTDQSEDGEKCFLTGAATSPGSVGFDDVDGGKTTLLSPIFDLSEYTEALITYYRWYTNNVGDNPGTDHWQADVSDNDGESWSALEYTTESNDSWIQKNFLLSQLGVTLTNQVQFRFVAEDINNPEDRGSGGSIIEAAIDDFTISTFETNNYQLGDVNLDSVVNILDIVIIVNYILGQTEFTPLQESLADMNGDGMINILDVIQLVNGIAPDDQF</sequence>
<reference evidence="2" key="1">
    <citation type="submission" date="2018-05" db="EMBL/GenBank/DDBJ databases">
        <authorList>
            <person name="Lanie J.A."/>
            <person name="Ng W.-L."/>
            <person name="Kazmierczak K.M."/>
            <person name="Andrzejewski T.M."/>
            <person name="Davidsen T.M."/>
            <person name="Wayne K.J."/>
            <person name="Tettelin H."/>
            <person name="Glass J.I."/>
            <person name="Rusch D."/>
            <person name="Podicherti R."/>
            <person name="Tsui H.-C.T."/>
            <person name="Winkler M.E."/>
        </authorList>
    </citation>
    <scope>NUCLEOTIDE SEQUENCE</scope>
</reference>
<dbReference type="InterPro" id="IPR036439">
    <property type="entry name" value="Dockerin_dom_sf"/>
</dbReference>
<dbReference type="PROSITE" id="PS00018">
    <property type="entry name" value="EF_HAND_1"/>
    <property type="match status" value="1"/>
</dbReference>
<feature type="non-terminal residue" evidence="2">
    <location>
        <position position="1"/>
    </location>
</feature>
<gene>
    <name evidence="2" type="ORF">METZ01_LOCUS391027</name>
</gene>
<dbReference type="InterPro" id="IPR016134">
    <property type="entry name" value="Dockerin_dom"/>
</dbReference>
<dbReference type="EMBL" id="UINC01147067">
    <property type="protein sequence ID" value="SVD38173.1"/>
    <property type="molecule type" value="Genomic_DNA"/>
</dbReference>
<name>A0A382UVA0_9ZZZZ</name>
<evidence type="ECO:0000313" key="2">
    <source>
        <dbReference type="EMBL" id="SVD38173.1"/>
    </source>
</evidence>
<dbReference type="InterPro" id="IPR018247">
    <property type="entry name" value="EF_Hand_1_Ca_BS"/>
</dbReference>
<dbReference type="AlphaFoldDB" id="A0A382UVA0"/>